<proteinExistence type="predicted"/>
<dbReference type="Gene3D" id="3.40.50.1820">
    <property type="entry name" value="alpha/beta hydrolase"/>
    <property type="match status" value="1"/>
</dbReference>
<dbReference type="Gene3D" id="2.60.40.2190">
    <property type="match status" value="1"/>
</dbReference>
<dbReference type="Proteomes" id="UP000215441">
    <property type="component" value="Unassembled WGS sequence"/>
</dbReference>
<dbReference type="GO" id="GO:0016042">
    <property type="term" value="P:lipid catabolic process"/>
    <property type="evidence" value="ECO:0007669"/>
    <property type="project" value="InterPro"/>
</dbReference>
<dbReference type="AlphaFoldDB" id="A0A235ET63"/>
<dbReference type="GO" id="GO:0016787">
    <property type="term" value="F:hydrolase activity"/>
    <property type="evidence" value="ECO:0007669"/>
    <property type="project" value="InterPro"/>
</dbReference>
<dbReference type="OrthoDB" id="8871309at2"/>
<dbReference type="Pfam" id="PF01674">
    <property type="entry name" value="Lipase_2"/>
    <property type="match status" value="1"/>
</dbReference>
<reference evidence="3 4" key="1">
    <citation type="submission" date="2017-07" db="EMBL/GenBank/DDBJ databases">
        <title>Acidovorax KNDSW TSA 6 genome sequence and assembly.</title>
        <authorList>
            <person name="Mayilraj S."/>
        </authorList>
    </citation>
    <scope>NUCLEOTIDE SEQUENCE [LARGE SCALE GENOMIC DNA]</scope>
    <source>
        <strain evidence="3 4">KNDSW-TSA6</strain>
    </source>
</reference>
<feature type="domain" description="AFL C-terminal" evidence="2">
    <location>
        <begin position="274"/>
        <end position="378"/>
    </location>
</feature>
<protein>
    <submittedName>
        <fullName evidence="3">Twin-arginine translocation pathway signal</fullName>
    </submittedName>
</protein>
<name>A0A235ET63_9BURK</name>
<feature type="signal peptide" evidence="1">
    <location>
        <begin position="1"/>
        <end position="25"/>
    </location>
</feature>
<comment type="caution">
    <text evidence="3">The sequence shown here is derived from an EMBL/GenBank/DDBJ whole genome shotgun (WGS) entry which is preliminary data.</text>
</comment>
<dbReference type="InterPro" id="IPR002918">
    <property type="entry name" value="Lipase_EstA/Esterase_EstB"/>
</dbReference>
<dbReference type="EMBL" id="NOIG01000001">
    <property type="protein sequence ID" value="OYD51963.1"/>
    <property type="molecule type" value="Genomic_DNA"/>
</dbReference>
<dbReference type="RefSeq" id="WP_094285376.1">
    <property type="nucleotide sequence ID" value="NZ_NOIG01000001.1"/>
</dbReference>
<sequence>MNTLWLQRRSLLLATAAAAATLALAGCATQSPGLAEAPPIVFVHGNGDTAALWQTTVWRFESNGWPRERLHAIDLPYPLARDEDAKPQPGRTSAAEHMAYLQAEVNQVLKTTGARQVVLVGNSRGGNAIRNYIYNGGGEKTVSHAILGGTPNHGVWAIPGFREGNEFSGTGPFLKALNAPKNAAGDEVSGPVKWMTIRSDNNDKFAQPDGLWIGQKGTTTNVTAAGPELKGATNVVIPRIDHRETSYSPAAFEATYRFITGKAPQATTIAAEKQVVLNGKVTGLGVDPADAKTGNFSNNLPLAGAQLEVYATDAATGARSGPPLLRKTVGADGVWGPLSIPPGTPTEFVISAPGYATTHIYRSGFPRSSNLIHLRAERMADADKAAESIVTLTRPRGYLDPARDKMLLDGAAPAGVPAGAGVATAKVKPSGGQRTIAAEFIGERVVGQTWPASQGRLVMLEISQ</sequence>
<organism evidence="3 4">
    <name type="scientific">Acidovorax kalamii</name>
    <dbReference type="NCBI Taxonomy" id="2004485"/>
    <lineage>
        <taxon>Bacteria</taxon>
        <taxon>Pseudomonadati</taxon>
        <taxon>Pseudomonadota</taxon>
        <taxon>Betaproteobacteria</taxon>
        <taxon>Burkholderiales</taxon>
        <taxon>Comamonadaceae</taxon>
        <taxon>Acidovorax</taxon>
    </lineage>
</organism>
<keyword evidence="1" id="KW-0732">Signal</keyword>
<evidence type="ECO:0000313" key="4">
    <source>
        <dbReference type="Proteomes" id="UP000215441"/>
    </source>
</evidence>
<evidence type="ECO:0000313" key="3">
    <source>
        <dbReference type="EMBL" id="OYD51963.1"/>
    </source>
</evidence>
<accession>A0A235ET63</accession>
<dbReference type="InterPro" id="IPR006311">
    <property type="entry name" value="TAT_signal"/>
</dbReference>
<feature type="chain" id="PRO_5012986086" evidence="1">
    <location>
        <begin position="26"/>
        <end position="464"/>
    </location>
</feature>
<evidence type="ECO:0000256" key="1">
    <source>
        <dbReference type="SAM" id="SignalP"/>
    </source>
</evidence>
<evidence type="ECO:0000259" key="2">
    <source>
        <dbReference type="Pfam" id="PF18067"/>
    </source>
</evidence>
<dbReference type="InterPro" id="IPR029058">
    <property type="entry name" value="AB_hydrolase_fold"/>
</dbReference>
<keyword evidence="4" id="KW-1185">Reference proteome</keyword>
<dbReference type="Pfam" id="PF18067">
    <property type="entry name" value="Lipase_C"/>
    <property type="match status" value="1"/>
</dbReference>
<dbReference type="InterPro" id="IPR040664">
    <property type="entry name" value="AFL_C"/>
</dbReference>
<dbReference type="PROSITE" id="PS51318">
    <property type="entry name" value="TAT"/>
    <property type="match status" value="1"/>
</dbReference>
<dbReference type="SUPFAM" id="SSF53474">
    <property type="entry name" value="alpha/beta-Hydrolases"/>
    <property type="match status" value="1"/>
</dbReference>
<gene>
    <name evidence="3" type="ORF">CBY09_00200</name>
</gene>